<dbReference type="SUPFAM" id="SSF46785">
    <property type="entry name" value="Winged helix' DNA-binding domain"/>
    <property type="match status" value="1"/>
</dbReference>
<evidence type="ECO:0000313" key="3">
    <source>
        <dbReference type="Proteomes" id="UP001250932"/>
    </source>
</evidence>
<dbReference type="Proteomes" id="UP001250932">
    <property type="component" value="Unassembled WGS sequence"/>
</dbReference>
<dbReference type="PROSITE" id="PS01332">
    <property type="entry name" value="HTH_RRF2_1"/>
    <property type="match status" value="1"/>
</dbReference>
<dbReference type="InterPro" id="IPR036390">
    <property type="entry name" value="WH_DNA-bd_sf"/>
</dbReference>
<evidence type="ECO:0000256" key="1">
    <source>
        <dbReference type="ARBA" id="ARBA00023125"/>
    </source>
</evidence>
<proteinExistence type="predicted"/>
<dbReference type="PANTHER" id="PTHR33221">
    <property type="entry name" value="WINGED HELIX-TURN-HELIX TRANSCRIPTIONAL REGULATOR, RRF2 FAMILY"/>
    <property type="match status" value="1"/>
</dbReference>
<keyword evidence="1" id="KW-0238">DNA-binding</keyword>
<accession>A0ABU3K8E1</accession>
<dbReference type="NCBIfam" id="TIGR00738">
    <property type="entry name" value="rrf2_super"/>
    <property type="match status" value="1"/>
</dbReference>
<dbReference type="RefSeq" id="WP_313833098.1">
    <property type="nucleotide sequence ID" value="NZ_JAQOUE010000001.1"/>
</dbReference>
<gene>
    <name evidence="2" type="ORF">PPG34_09880</name>
</gene>
<protein>
    <submittedName>
        <fullName evidence="2">Rrf2 family transcriptional regulator</fullName>
    </submittedName>
</protein>
<dbReference type="InterPro" id="IPR036388">
    <property type="entry name" value="WH-like_DNA-bd_sf"/>
</dbReference>
<name>A0ABU3K8E1_9BACT</name>
<dbReference type="InterPro" id="IPR030489">
    <property type="entry name" value="TR_Rrf2-type_CS"/>
</dbReference>
<comment type="caution">
    <text evidence="2">The sequence shown here is derived from an EMBL/GenBank/DDBJ whole genome shotgun (WGS) entry which is preliminary data.</text>
</comment>
<dbReference type="PROSITE" id="PS51197">
    <property type="entry name" value="HTH_RRF2_2"/>
    <property type="match status" value="1"/>
</dbReference>
<dbReference type="PANTHER" id="PTHR33221:SF5">
    <property type="entry name" value="HTH-TYPE TRANSCRIPTIONAL REGULATOR ISCR"/>
    <property type="match status" value="1"/>
</dbReference>
<dbReference type="EMBL" id="JAQOUE010000001">
    <property type="protein sequence ID" value="MDT7042660.1"/>
    <property type="molecule type" value="Genomic_DNA"/>
</dbReference>
<sequence length="151" mass="16889">MIKVPLKLTYGIFVALELALRYGTAPVQARVIASRQSIPIRFIEQILQALKQGGVVESLRGAQGGYSLKKAPSEFSLADIVEAMNGSMDSDVRQMTTNGHTKRPIHHEALLSTIWDRVRQAELEVLNSVTLETLTQQYAKLEQEQVPMYHI</sequence>
<dbReference type="Gene3D" id="1.10.10.10">
    <property type="entry name" value="Winged helix-like DNA-binding domain superfamily/Winged helix DNA-binding domain"/>
    <property type="match status" value="1"/>
</dbReference>
<evidence type="ECO:0000313" key="2">
    <source>
        <dbReference type="EMBL" id="MDT7042660.1"/>
    </source>
</evidence>
<reference evidence="2 3" key="1">
    <citation type="journal article" date="2023" name="ISME J.">
        <title>Cultivation and genomic characterization of novel and ubiquitous marine nitrite-oxidizing bacteria from the Nitrospirales.</title>
        <authorList>
            <person name="Mueller A.J."/>
            <person name="Daebeler A."/>
            <person name="Herbold C.W."/>
            <person name="Kirkegaard R.H."/>
            <person name="Daims H."/>
        </authorList>
    </citation>
    <scope>NUCLEOTIDE SEQUENCE [LARGE SCALE GENOMIC DNA]</scope>
    <source>
        <strain evidence="2 3">EB</strain>
    </source>
</reference>
<dbReference type="Pfam" id="PF02082">
    <property type="entry name" value="Rrf2"/>
    <property type="match status" value="1"/>
</dbReference>
<organism evidence="2 3">
    <name type="scientific">Candidatus Nitronereus thalassa</name>
    <dbReference type="NCBI Taxonomy" id="3020898"/>
    <lineage>
        <taxon>Bacteria</taxon>
        <taxon>Pseudomonadati</taxon>
        <taxon>Nitrospirota</taxon>
        <taxon>Nitrospiria</taxon>
        <taxon>Nitrospirales</taxon>
        <taxon>Nitrospiraceae</taxon>
        <taxon>Candidatus Nitronereus</taxon>
    </lineage>
</organism>
<dbReference type="InterPro" id="IPR000944">
    <property type="entry name" value="Tscrpt_reg_Rrf2"/>
</dbReference>
<keyword evidence="3" id="KW-1185">Reference proteome</keyword>